<dbReference type="EMBL" id="JANPWB010000010">
    <property type="protein sequence ID" value="KAJ1140178.1"/>
    <property type="molecule type" value="Genomic_DNA"/>
</dbReference>
<organism evidence="1 2">
    <name type="scientific">Pleurodeles waltl</name>
    <name type="common">Iberian ribbed newt</name>
    <dbReference type="NCBI Taxonomy" id="8319"/>
    <lineage>
        <taxon>Eukaryota</taxon>
        <taxon>Metazoa</taxon>
        <taxon>Chordata</taxon>
        <taxon>Craniata</taxon>
        <taxon>Vertebrata</taxon>
        <taxon>Euteleostomi</taxon>
        <taxon>Amphibia</taxon>
        <taxon>Batrachia</taxon>
        <taxon>Caudata</taxon>
        <taxon>Salamandroidea</taxon>
        <taxon>Salamandridae</taxon>
        <taxon>Pleurodelinae</taxon>
        <taxon>Pleurodeles</taxon>
    </lineage>
</organism>
<comment type="caution">
    <text evidence="1">The sequence shown here is derived from an EMBL/GenBank/DDBJ whole genome shotgun (WGS) entry which is preliminary data.</text>
</comment>
<dbReference type="AlphaFoldDB" id="A0AAV7QNV6"/>
<sequence length="69" mass="8019">MRSASAVRALEDADDPETPLPFIMSMSFYCGRRLSPLETEVFPGRQRLLELRRRSHFACARRRVRRVGP</sequence>
<evidence type="ECO:0000313" key="2">
    <source>
        <dbReference type="Proteomes" id="UP001066276"/>
    </source>
</evidence>
<dbReference type="Proteomes" id="UP001066276">
    <property type="component" value="Chromosome 6"/>
</dbReference>
<name>A0AAV7QNV6_PLEWA</name>
<reference evidence="1" key="1">
    <citation type="journal article" date="2022" name="bioRxiv">
        <title>Sequencing and chromosome-scale assembly of the giantPleurodeles waltlgenome.</title>
        <authorList>
            <person name="Brown T."/>
            <person name="Elewa A."/>
            <person name="Iarovenko S."/>
            <person name="Subramanian E."/>
            <person name="Araus A.J."/>
            <person name="Petzold A."/>
            <person name="Susuki M."/>
            <person name="Suzuki K.-i.T."/>
            <person name="Hayashi T."/>
            <person name="Toyoda A."/>
            <person name="Oliveira C."/>
            <person name="Osipova E."/>
            <person name="Leigh N.D."/>
            <person name="Simon A."/>
            <person name="Yun M.H."/>
        </authorList>
    </citation>
    <scope>NUCLEOTIDE SEQUENCE</scope>
    <source>
        <strain evidence="1">20211129_DDA</strain>
        <tissue evidence="1">Liver</tissue>
    </source>
</reference>
<keyword evidence="2" id="KW-1185">Reference proteome</keyword>
<accession>A0AAV7QNV6</accession>
<gene>
    <name evidence="1" type="ORF">NDU88_006536</name>
</gene>
<evidence type="ECO:0000313" key="1">
    <source>
        <dbReference type="EMBL" id="KAJ1140178.1"/>
    </source>
</evidence>
<proteinExistence type="predicted"/>
<protein>
    <submittedName>
        <fullName evidence="1">Uncharacterized protein</fullName>
    </submittedName>
</protein>